<dbReference type="SUPFAM" id="SSF103481">
    <property type="entry name" value="Multidrug resistance efflux transporter EmrE"/>
    <property type="match status" value="2"/>
</dbReference>
<keyword evidence="11" id="KW-1185">Reference proteome</keyword>
<dbReference type="InterPro" id="IPR004626">
    <property type="entry name" value="RarD"/>
</dbReference>
<evidence type="ECO:0000256" key="2">
    <source>
        <dbReference type="ARBA" id="ARBA00007362"/>
    </source>
</evidence>
<keyword evidence="4" id="KW-1003">Cell membrane</keyword>
<evidence type="ECO:0000313" key="11">
    <source>
        <dbReference type="Proteomes" id="UP000218366"/>
    </source>
</evidence>
<dbReference type="PANTHER" id="PTHR22911">
    <property type="entry name" value="ACYL-MALONYL CONDENSING ENZYME-RELATED"/>
    <property type="match status" value="1"/>
</dbReference>
<keyword evidence="5 8" id="KW-0812">Transmembrane</keyword>
<feature type="transmembrane region" description="Helical" evidence="8">
    <location>
        <begin position="218"/>
        <end position="239"/>
    </location>
</feature>
<comment type="similarity">
    <text evidence="2">Belongs to the EamA transporter family.</text>
</comment>
<feature type="transmembrane region" description="Helical" evidence="8">
    <location>
        <begin position="12"/>
        <end position="30"/>
    </location>
</feature>
<reference evidence="10 11" key="1">
    <citation type="submission" date="2017-09" db="EMBL/GenBank/DDBJ databases">
        <title>Sphingomonas spermidinifaciens 9NM-10, whole genome shotgun sequence.</title>
        <authorList>
            <person name="Feng G."/>
            <person name="Zhu H."/>
        </authorList>
    </citation>
    <scope>NUCLEOTIDE SEQUENCE [LARGE SCALE GENOMIC DNA]</scope>
    <source>
        <strain evidence="10 11">9NM-10</strain>
    </source>
</reference>
<evidence type="ECO:0000256" key="7">
    <source>
        <dbReference type="ARBA" id="ARBA00023136"/>
    </source>
</evidence>
<evidence type="ECO:0000256" key="8">
    <source>
        <dbReference type="SAM" id="Phobius"/>
    </source>
</evidence>
<dbReference type="OrthoDB" id="369870at2"/>
<dbReference type="NCBIfam" id="TIGR00688">
    <property type="entry name" value="rarD"/>
    <property type="match status" value="1"/>
</dbReference>
<keyword evidence="3" id="KW-0813">Transport</keyword>
<dbReference type="EMBL" id="NWMW01000001">
    <property type="protein sequence ID" value="PCD04756.1"/>
    <property type="molecule type" value="Genomic_DNA"/>
</dbReference>
<comment type="caution">
    <text evidence="10">The sequence shown here is derived from an EMBL/GenBank/DDBJ whole genome shotgun (WGS) entry which is preliminary data.</text>
</comment>
<feature type="transmembrane region" description="Helical" evidence="8">
    <location>
        <begin position="275"/>
        <end position="295"/>
    </location>
</feature>
<feature type="domain" description="EamA" evidence="9">
    <location>
        <begin position="15"/>
        <end position="150"/>
    </location>
</feature>
<dbReference type="Proteomes" id="UP000218366">
    <property type="component" value="Unassembled WGS sequence"/>
</dbReference>
<name>A0A2A4BAR0_9SPHN</name>
<evidence type="ECO:0000256" key="3">
    <source>
        <dbReference type="ARBA" id="ARBA00022448"/>
    </source>
</evidence>
<evidence type="ECO:0000256" key="4">
    <source>
        <dbReference type="ARBA" id="ARBA00022475"/>
    </source>
</evidence>
<comment type="subcellular location">
    <subcellularLocation>
        <location evidence="1">Cell membrane</location>
        <topology evidence="1">Multi-pass membrane protein</topology>
    </subcellularLocation>
</comment>
<accession>A0A2A4BAR0</accession>
<feature type="transmembrane region" description="Helical" evidence="8">
    <location>
        <begin position="50"/>
        <end position="68"/>
    </location>
</feature>
<dbReference type="Pfam" id="PF00892">
    <property type="entry name" value="EamA"/>
    <property type="match status" value="1"/>
</dbReference>
<dbReference type="AlphaFoldDB" id="A0A2A4BAR0"/>
<evidence type="ECO:0000256" key="5">
    <source>
        <dbReference type="ARBA" id="ARBA00022692"/>
    </source>
</evidence>
<feature type="transmembrane region" description="Helical" evidence="8">
    <location>
        <begin position="251"/>
        <end position="269"/>
    </location>
</feature>
<feature type="transmembrane region" description="Helical" evidence="8">
    <location>
        <begin position="111"/>
        <end position="128"/>
    </location>
</feature>
<gene>
    <name evidence="10" type="primary">rarD</name>
    <name evidence="10" type="ORF">COC42_06440</name>
</gene>
<proteinExistence type="inferred from homology"/>
<feature type="transmembrane region" description="Helical" evidence="8">
    <location>
        <begin position="157"/>
        <end position="174"/>
    </location>
</feature>
<dbReference type="InterPro" id="IPR037185">
    <property type="entry name" value="EmrE-like"/>
</dbReference>
<keyword evidence="6 8" id="KW-1133">Transmembrane helix</keyword>
<evidence type="ECO:0000259" key="9">
    <source>
        <dbReference type="Pfam" id="PF00892"/>
    </source>
</evidence>
<feature type="transmembrane region" description="Helical" evidence="8">
    <location>
        <begin position="135"/>
        <end position="151"/>
    </location>
</feature>
<evidence type="ECO:0000256" key="6">
    <source>
        <dbReference type="ARBA" id="ARBA00022989"/>
    </source>
</evidence>
<feature type="transmembrane region" description="Helical" evidence="8">
    <location>
        <begin position="80"/>
        <end position="99"/>
    </location>
</feature>
<dbReference type="GO" id="GO:0005886">
    <property type="term" value="C:plasma membrane"/>
    <property type="evidence" value="ECO:0007669"/>
    <property type="project" value="UniProtKB-SubCell"/>
</dbReference>
<sequence>MTTPAPDAAARSTRIGLMQATGAYLLWGLLPLYFMPLRGVDAGEVVANRVVWSLALLFAVVAVTRRGARLWLALTSVRTLRLLAASAAMISVNWLVYIWAVQHHHVLEASLGYFLNPLVNVVLGVVVLREKLTRPQLAAVILAGAGVLVLASQAAEGLWISLVLALSFGLYGLIRKVAPVESVEGLTVETLLLTPVALAYMAWLAAHGGLALTASDTLVTVLLLIAGIVTAIPLLLFAAGARRLPYSVIGLLQYLAPSIQFVLAITLFGEVVTTAHLVCFALIWSGLAVFVVGSLRARRV</sequence>
<protein>
    <submittedName>
        <fullName evidence="10">Protein RarD</fullName>
    </submittedName>
</protein>
<organism evidence="10 11">
    <name type="scientific">Sphingomonas spermidinifaciens</name>
    <dbReference type="NCBI Taxonomy" id="1141889"/>
    <lineage>
        <taxon>Bacteria</taxon>
        <taxon>Pseudomonadati</taxon>
        <taxon>Pseudomonadota</taxon>
        <taxon>Alphaproteobacteria</taxon>
        <taxon>Sphingomonadales</taxon>
        <taxon>Sphingomonadaceae</taxon>
        <taxon>Sphingomonas</taxon>
    </lineage>
</organism>
<evidence type="ECO:0000256" key="1">
    <source>
        <dbReference type="ARBA" id="ARBA00004651"/>
    </source>
</evidence>
<feature type="transmembrane region" description="Helical" evidence="8">
    <location>
        <begin position="186"/>
        <end position="206"/>
    </location>
</feature>
<dbReference type="PANTHER" id="PTHR22911:SF137">
    <property type="entry name" value="SOLUTE CARRIER FAMILY 35 MEMBER G2-RELATED"/>
    <property type="match status" value="1"/>
</dbReference>
<evidence type="ECO:0000313" key="10">
    <source>
        <dbReference type="EMBL" id="PCD04756.1"/>
    </source>
</evidence>
<dbReference type="InterPro" id="IPR000620">
    <property type="entry name" value="EamA_dom"/>
</dbReference>
<keyword evidence="7 8" id="KW-0472">Membrane</keyword>